<dbReference type="EMBL" id="JAHZST010000001">
    <property type="protein sequence ID" value="MBW8182441.1"/>
    <property type="molecule type" value="Genomic_DNA"/>
</dbReference>
<evidence type="ECO:0000313" key="1">
    <source>
        <dbReference type="EMBL" id="MBW8182441.1"/>
    </source>
</evidence>
<comment type="caution">
    <text evidence="1">The sequence shown here is derived from an EMBL/GenBank/DDBJ whole genome shotgun (WGS) entry which is preliminary data.</text>
</comment>
<accession>A0ABS7DYD7</accession>
<name>A0ABS7DYD7_9GAMM</name>
<keyword evidence="2" id="KW-1185">Reference proteome</keyword>
<dbReference type="Proteomes" id="UP001195963">
    <property type="component" value="Unassembled WGS sequence"/>
</dbReference>
<reference evidence="1 2" key="1">
    <citation type="submission" date="2021-07" db="EMBL/GenBank/DDBJ databases">
        <title>Shewanella sp. nov, isolated from SCS.</title>
        <authorList>
            <person name="Cao W.R."/>
        </authorList>
    </citation>
    <scope>NUCLEOTIDE SEQUENCE [LARGE SCALE GENOMIC DNA]</scope>
    <source>
        <strain evidence="1 2">NR704-98</strain>
    </source>
</reference>
<proteinExistence type="predicted"/>
<protein>
    <submittedName>
        <fullName evidence="1">Uncharacterized protein</fullName>
    </submittedName>
</protein>
<organism evidence="1 2">
    <name type="scientific">Shewanella nanhaiensis</name>
    <dbReference type="NCBI Taxonomy" id="2864872"/>
    <lineage>
        <taxon>Bacteria</taxon>
        <taxon>Pseudomonadati</taxon>
        <taxon>Pseudomonadota</taxon>
        <taxon>Gammaproteobacteria</taxon>
        <taxon>Alteromonadales</taxon>
        <taxon>Shewanellaceae</taxon>
        <taxon>Shewanella</taxon>
    </lineage>
</organism>
<sequence>MTFSDLAYGWFVILDLSLSSRIFLAKQGEGRGKQKRKYLRLCRIKNFISSATELLRSTGDYGVNS</sequence>
<dbReference type="RefSeq" id="WP_220108134.1">
    <property type="nucleotide sequence ID" value="NZ_JAHZST010000001.1"/>
</dbReference>
<evidence type="ECO:0000313" key="2">
    <source>
        <dbReference type="Proteomes" id="UP001195963"/>
    </source>
</evidence>
<gene>
    <name evidence="1" type="ORF">K0625_02075</name>
</gene>